<evidence type="ECO:0000313" key="1">
    <source>
        <dbReference type="EMBL" id="GIX63389.1"/>
    </source>
</evidence>
<dbReference type="PROSITE" id="PS51257">
    <property type="entry name" value="PROKAR_LIPOPROTEIN"/>
    <property type="match status" value="1"/>
</dbReference>
<sequence length="284" mass="31080">MCDRHGILGVSLSVGCVGLEAARVEYGVVVRQQVREEQLQHLVVAAGQWVGLELLGGRCICTSKPSVSSADQLGAAPGSPECVEQLALRLAQQALDHVGQRLDQVGVVDQVAAHHHVEGQQVALGVPGPRLGLGPVQRAHAHAVDAVELVELDVELQVPHRLLAHVGEHERPGRLTAARRRHVQRYARQPAPRSQLQHALAREGTLTRQGGHPVRAHDVSFPYDLACVVLFCGARVQDFFVLYLQLPYLDLSLISGFVCATELKRMYHPADSVDGHPFDWQFRL</sequence>
<dbReference type="Proteomes" id="UP001497744">
    <property type="component" value="Unassembled WGS sequence"/>
</dbReference>
<dbReference type="RefSeq" id="XP_067715458.1">
    <property type="nucleotide sequence ID" value="XM_067859357.1"/>
</dbReference>
<keyword evidence="2" id="KW-1185">Reference proteome</keyword>
<reference evidence="1 2" key="1">
    <citation type="submission" date="2021-06" db="EMBL/GenBank/DDBJ databases">
        <title>Genome sequence of Babesia caballi.</title>
        <authorList>
            <person name="Yamagishi J."/>
            <person name="Kidaka T."/>
            <person name="Ochi A."/>
        </authorList>
    </citation>
    <scope>NUCLEOTIDE SEQUENCE [LARGE SCALE GENOMIC DNA]</scope>
    <source>
        <strain evidence="1">USDA-D6B2</strain>
    </source>
</reference>
<comment type="caution">
    <text evidence="1">The sequence shown here is derived from an EMBL/GenBank/DDBJ whole genome shotgun (WGS) entry which is preliminary data.</text>
</comment>
<dbReference type="GeneID" id="94194870"/>
<gene>
    <name evidence="1" type="ORF">BcabD6B2_28240</name>
</gene>
<protein>
    <submittedName>
        <fullName evidence="1">AsmA family protein</fullName>
    </submittedName>
</protein>
<accession>A0AAV4LY19</accession>
<organism evidence="1 2">
    <name type="scientific">Babesia caballi</name>
    <dbReference type="NCBI Taxonomy" id="5871"/>
    <lineage>
        <taxon>Eukaryota</taxon>
        <taxon>Sar</taxon>
        <taxon>Alveolata</taxon>
        <taxon>Apicomplexa</taxon>
        <taxon>Aconoidasida</taxon>
        <taxon>Piroplasmida</taxon>
        <taxon>Babesiidae</taxon>
        <taxon>Babesia</taxon>
    </lineage>
</organism>
<proteinExistence type="predicted"/>
<evidence type="ECO:0000313" key="2">
    <source>
        <dbReference type="Proteomes" id="UP001497744"/>
    </source>
</evidence>
<dbReference type="AlphaFoldDB" id="A0AAV4LY19"/>
<name>A0AAV4LY19_BABCB</name>
<dbReference type="EMBL" id="BPLF01000002">
    <property type="protein sequence ID" value="GIX63389.1"/>
    <property type="molecule type" value="Genomic_DNA"/>
</dbReference>